<dbReference type="Proteomes" id="UP000046392">
    <property type="component" value="Unplaced"/>
</dbReference>
<protein>
    <submittedName>
        <fullName evidence="3">LITAF domain-containing protein</fullName>
    </submittedName>
</protein>
<feature type="chain" id="PRO_5005895939" evidence="1">
    <location>
        <begin position="23"/>
        <end position="145"/>
    </location>
</feature>
<name>A0A0N5CIX4_STREA</name>
<proteinExistence type="predicted"/>
<feature type="signal peptide" evidence="1">
    <location>
        <begin position="1"/>
        <end position="22"/>
    </location>
</feature>
<organism evidence="2 3">
    <name type="scientific">Strongyloides papillosus</name>
    <name type="common">Intestinal threadworm</name>
    <dbReference type="NCBI Taxonomy" id="174720"/>
    <lineage>
        <taxon>Eukaryota</taxon>
        <taxon>Metazoa</taxon>
        <taxon>Ecdysozoa</taxon>
        <taxon>Nematoda</taxon>
        <taxon>Chromadorea</taxon>
        <taxon>Rhabditida</taxon>
        <taxon>Tylenchina</taxon>
        <taxon>Panagrolaimomorpha</taxon>
        <taxon>Strongyloidoidea</taxon>
        <taxon>Strongyloididae</taxon>
        <taxon>Strongyloides</taxon>
    </lineage>
</organism>
<reference evidence="3" key="1">
    <citation type="submission" date="2017-02" db="UniProtKB">
        <authorList>
            <consortium name="WormBaseParasite"/>
        </authorList>
    </citation>
    <scope>IDENTIFICATION</scope>
</reference>
<evidence type="ECO:0000256" key="1">
    <source>
        <dbReference type="SAM" id="SignalP"/>
    </source>
</evidence>
<dbReference type="AlphaFoldDB" id="A0A0N5CIX4"/>
<evidence type="ECO:0000313" key="2">
    <source>
        <dbReference type="Proteomes" id="UP000046392"/>
    </source>
</evidence>
<keyword evidence="1" id="KW-0732">Signal</keyword>
<dbReference type="WBParaSite" id="SPAL_0001777900.1">
    <property type="protein sequence ID" value="SPAL_0001777900.1"/>
    <property type="gene ID" value="SPAL_0001777900"/>
</dbReference>
<sequence>MAFLKALTVFIVCISIFGVIISNSTTVGNKNNSKNYNVLLTGEIICPFCKRSLVKINLDERGLVQHVWFKCDSHFEISKHLNTTPYIEDYELGFYLWCEGILTGEILKKYVKPTEDESGTYVFNFGKIDFTKTKKRRNRLENTIF</sequence>
<accession>A0A0N5CIX4</accession>
<keyword evidence="2" id="KW-1185">Reference proteome</keyword>
<evidence type="ECO:0000313" key="3">
    <source>
        <dbReference type="WBParaSite" id="SPAL_0001777900.1"/>
    </source>
</evidence>